<name>E6Q4I7_9ZZZZ</name>
<feature type="transmembrane region" description="Helical" evidence="1">
    <location>
        <begin position="179"/>
        <end position="201"/>
    </location>
</feature>
<comment type="caution">
    <text evidence="3">The sequence shown here is derived from an EMBL/GenBank/DDBJ whole genome shotgun (WGS) entry which is preliminary data.</text>
</comment>
<organism evidence="3">
    <name type="scientific">mine drainage metagenome</name>
    <dbReference type="NCBI Taxonomy" id="410659"/>
    <lineage>
        <taxon>unclassified sequences</taxon>
        <taxon>metagenomes</taxon>
        <taxon>ecological metagenomes</taxon>
    </lineage>
</organism>
<protein>
    <recommendedName>
        <fullName evidence="2">CAAX prenyl protease 2/Lysostaphin resistance protein A-like domain-containing protein</fullName>
    </recommendedName>
</protein>
<feature type="transmembrane region" description="Helical" evidence="1">
    <location>
        <begin position="114"/>
        <end position="134"/>
    </location>
</feature>
<gene>
    <name evidence="3" type="ORF">CARN4_2104</name>
</gene>
<feature type="transmembrane region" description="Helical" evidence="1">
    <location>
        <begin position="155"/>
        <end position="173"/>
    </location>
</feature>
<keyword evidence="1" id="KW-1133">Transmembrane helix</keyword>
<feature type="transmembrane region" description="Helical" evidence="1">
    <location>
        <begin position="21"/>
        <end position="41"/>
    </location>
</feature>
<keyword evidence="1" id="KW-0472">Membrane</keyword>
<feature type="domain" description="CAAX prenyl protease 2/Lysostaphin resistance protein A-like" evidence="2">
    <location>
        <begin position="115"/>
        <end position="219"/>
    </location>
</feature>
<reference evidence="3" key="1">
    <citation type="submission" date="2009-10" db="EMBL/GenBank/DDBJ databases">
        <title>Diversity of trophic interactions inside an arsenic-rich microbial ecosystem.</title>
        <authorList>
            <person name="Bertin P.N."/>
            <person name="Heinrich-Salmeron A."/>
            <person name="Pelletier E."/>
            <person name="Goulhen-Chollet F."/>
            <person name="Arsene-Ploetze F."/>
            <person name="Gallien S."/>
            <person name="Calteau A."/>
            <person name="Vallenet D."/>
            <person name="Casiot C."/>
            <person name="Chane-Woon-Ming B."/>
            <person name="Giloteaux L."/>
            <person name="Barakat M."/>
            <person name="Bonnefoy V."/>
            <person name="Bruneel O."/>
            <person name="Chandler M."/>
            <person name="Cleiss J."/>
            <person name="Duran R."/>
            <person name="Elbaz-Poulichet F."/>
            <person name="Fonknechten N."/>
            <person name="Lauga B."/>
            <person name="Mornico D."/>
            <person name="Ortet P."/>
            <person name="Schaeffer C."/>
            <person name="Siguier P."/>
            <person name="Alexander Thil Smith A."/>
            <person name="Van Dorsselaer A."/>
            <person name="Weissenbach J."/>
            <person name="Medigue C."/>
            <person name="Le Paslier D."/>
        </authorList>
    </citation>
    <scope>NUCLEOTIDE SEQUENCE</scope>
</reference>
<evidence type="ECO:0000256" key="1">
    <source>
        <dbReference type="SAM" id="Phobius"/>
    </source>
</evidence>
<proteinExistence type="predicted"/>
<dbReference type="Pfam" id="PF02517">
    <property type="entry name" value="Rce1-like"/>
    <property type="match status" value="1"/>
</dbReference>
<dbReference type="InterPro" id="IPR003675">
    <property type="entry name" value="Rce1/LyrA-like_dom"/>
</dbReference>
<keyword evidence="1" id="KW-0812">Transmembrane</keyword>
<accession>E6Q4I7</accession>
<dbReference type="GO" id="GO:0080120">
    <property type="term" value="P:CAAX-box protein maturation"/>
    <property type="evidence" value="ECO:0007669"/>
    <property type="project" value="UniProtKB-ARBA"/>
</dbReference>
<dbReference type="GO" id="GO:0004175">
    <property type="term" value="F:endopeptidase activity"/>
    <property type="evidence" value="ECO:0007669"/>
    <property type="project" value="UniProtKB-ARBA"/>
</dbReference>
<sequence length="222" mass="24532">MLASETSIAPDIVDRGGWIDAISLYAFFLVLNVVGNATYRFEAHAPWLQLGQSILILFITLAAVAIQRRRGHPSFAIGSLWDASRRIWWLWLIALGIALFTANMQGTFASHSVLWYLWLATGVAIASVTEEFVFRGAIQTSINSTSLGQRTFISFRFGTLISAFLFSCSHFLLLLDRVALSRVLFEVLSALPLALVAGYIYQRTSNLWYGTILHALGNLGGA</sequence>
<evidence type="ECO:0000313" key="3">
    <source>
        <dbReference type="EMBL" id="CBI01909.1"/>
    </source>
</evidence>
<feature type="transmembrane region" description="Helical" evidence="1">
    <location>
        <begin position="47"/>
        <end position="66"/>
    </location>
</feature>
<dbReference type="AlphaFoldDB" id="E6Q4I7"/>
<evidence type="ECO:0000259" key="2">
    <source>
        <dbReference type="Pfam" id="PF02517"/>
    </source>
</evidence>
<dbReference type="EMBL" id="CABO01000028">
    <property type="protein sequence ID" value="CBI01909.1"/>
    <property type="molecule type" value="Genomic_DNA"/>
</dbReference>
<feature type="transmembrane region" description="Helical" evidence="1">
    <location>
        <begin position="87"/>
        <end position="108"/>
    </location>
</feature>